<name>A0A934IWT8_9HYPH</name>
<proteinExistence type="predicted"/>
<evidence type="ECO:0000313" key="1">
    <source>
        <dbReference type="EMBL" id="MBJ3785812.1"/>
    </source>
</evidence>
<dbReference type="PIRSF" id="PIRSF007028">
    <property type="entry name" value="UCP007028"/>
    <property type="match status" value="1"/>
</dbReference>
<comment type="caution">
    <text evidence="1">The sequence shown here is derived from an EMBL/GenBank/DDBJ whole genome shotgun (WGS) entry which is preliminary data.</text>
</comment>
<dbReference type="EMBL" id="JAEKMH010000003">
    <property type="protein sequence ID" value="MBJ3785812.1"/>
    <property type="molecule type" value="Genomic_DNA"/>
</dbReference>
<reference evidence="1" key="1">
    <citation type="submission" date="2020-12" db="EMBL/GenBank/DDBJ databases">
        <title>Devosia sp. MSA67 isolated from Mo River.</title>
        <authorList>
            <person name="Ma F."/>
            <person name="Zi Z."/>
        </authorList>
    </citation>
    <scope>NUCLEOTIDE SEQUENCE</scope>
    <source>
        <strain evidence="1">MSA67</strain>
    </source>
</reference>
<dbReference type="InterPro" id="IPR011008">
    <property type="entry name" value="Dimeric_a/b-barrel"/>
</dbReference>
<dbReference type="AlphaFoldDB" id="A0A934IWT8"/>
<dbReference type="InterPro" id="IPR009874">
    <property type="entry name" value="DUF1428"/>
</dbReference>
<dbReference type="Pfam" id="PF07237">
    <property type="entry name" value="DUF1428"/>
    <property type="match status" value="1"/>
</dbReference>
<gene>
    <name evidence="1" type="ORF">JEQ47_13885</name>
</gene>
<keyword evidence="2" id="KW-1185">Reference proteome</keyword>
<evidence type="ECO:0000313" key="2">
    <source>
        <dbReference type="Proteomes" id="UP000602124"/>
    </source>
</evidence>
<protein>
    <submittedName>
        <fullName evidence="1">DUF1428 domain-containing protein</fullName>
    </submittedName>
</protein>
<dbReference type="RefSeq" id="WP_198877038.1">
    <property type="nucleotide sequence ID" value="NZ_JAEKMH010000003.1"/>
</dbReference>
<accession>A0A934IWT8</accession>
<dbReference type="Gene3D" id="3.30.70.100">
    <property type="match status" value="1"/>
</dbReference>
<organism evidence="1 2">
    <name type="scientific">Devosia sediminis</name>
    <dbReference type="NCBI Taxonomy" id="2798801"/>
    <lineage>
        <taxon>Bacteria</taxon>
        <taxon>Pseudomonadati</taxon>
        <taxon>Pseudomonadota</taxon>
        <taxon>Alphaproteobacteria</taxon>
        <taxon>Hyphomicrobiales</taxon>
        <taxon>Devosiaceae</taxon>
        <taxon>Devosia</taxon>
    </lineage>
</organism>
<sequence length="116" mass="13073">MPYIDGMVTAVPKANRQAYIDHASKAADLLKSWGATRVVENWGDDVPHGENNDFYSAVQAKEDEVIVFSWIEYPDKATRDAAMQKMMAPEAMADFGEMPFDGRRMIFGGFETLFSR</sequence>
<dbReference type="Proteomes" id="UP000602124">
    <property type="component" value="Unassembled WGS sequence"/>
</dbReference>
<dbReference type="SUPFAM" id="SSF54909">
    <property type="entry name" value="Dimeric alpha+beta barrel"/>
    <property type="match status" value="1"/>
</dbReference>